<keyword evidence="2" id="KW-0347">Helicase</keyword>
<dbReference type="InterPro" id="IPR011604">
    <property type="entry name" value="PDDEXK-like_dom_sf"/>
</dbReference>
<sequence>MPTIQLNQDNYYTANANKDYMSVSLFKDFQKCEAAAYAKLTGAWKPDDNVTALLAGNYVHSYFESEEAHEKFIEAHQDEMISSRGASKGKLKTPYKIAQQMTERLESDIAFQKLYLPGEKEVIVTGKIGGVKWRGKIDSLISEENYFCDIKTNQDFHKGYWNPDERRKVSFVKAYGYYLQMAMYRELIKQTFGVECQPFIFAVSKQTPSDIMAISFNSEQDQLELESAMTTIEAFQDKYRAIIEGKEEPSRCGKCDYCRLTNKITDFVNASEIEVD</sequence>
<evidence type="ECO:0000313" key="6">
    <source>
        <dbReference type="Proteomes" id="UP001139006"/>
    </source>
</evidence>
<evidence type="ECO:0000256" key="1">
    <source>
        <dbReference type="ARBA" id="ARBA00022741"/>
    </source>
</evidence>
<keyword evidence="6" id="KW-1185">Reference proteome</keyword>
<dbReference type="InterPro" id="IPR016974">
    <property type="entry name" value="Uncharacterised_phage-assoc"/>
</dbReference>
<name>A0A9X2FLK4_9LACO</name>
<dbReference type="GO" id="GO:0005524">
    <property type="term" value="F:ATP binding"/>
    <property type="evidence" value="ECO:0007669"/>
    <property type="project" value="UniProtKB-KW"/>
</dbReference>
<dbReference type="InterPro" id="IPR024432">
    <property type="entry name" value="Put_RecE_PDDEXK-like_dom"/>
</dbReference>
<dbReference type="Pfam" id="PF12684">
    <property type="entry name" value="DUF3799"/>
    <property type="match status" value="1"/>
</dbReference>
<evidence type="ECO:0000259" key="4">
    <source>
        <dbReference type="Pfam" id="PF12684"/>
    </source>
</evidence>
<dbReference type="GO" id="GO:0004386">
    <property type="term" value="F:helicase activity"/>
    <property type="evidence" value="ECO:0007669"/>
    <property type="project" value="UniProtKB-KW"/>
</dbReference>
<keyword evidence="1" id="KW-0547">Nucleotide-binding</keyword>
<dbReference type="AlphaFoldDB" id="A0A9X2FLK4"/>
<keyword evidence="3" id="KW-0067">ATP-binding</keyword>
<dbReference type="Proteomes" id="UP001139006">
    <property type="component" value="Unassembled WGS sequence"/>
</dbReference>
<accession>A0A9X2FLK4</accession>
<comment type="caution">
    <text evidence="5">The sequence shown here is derived from an EMBL/GenBank/DDBJ whole genome shotgun (WGS) entry which is preliminary data.</text>
</comment>
<evidence type="ECO:0000256" key="3">
    <source>
        <dbReference type="ARBA" id="ARBA00022840"/>
    </source>
</evidence>
<reference evidence="5 6" key="1">
    <citation type="journal article" date="2023" name="Int. J. Syst. Evol. Microbiol.">
        <title>Ligilactobacillus ubinensis sp. nov., a novel species isolated from the wild ferment of a durian fruit (Durio zibethinus).</title>
        <authorList>
            <person name="Heng Y.C."/>
            <person name="Menon N."/>
            <person name="Chen B."/>
            <person name="Loo B.Z.L."/>
            <person name="Wong G.W.J."/>
            <person name="Lim A.C.H."/>
            <person name="Silvaraju S."/>
            <person name="Kittelmann S."/>
        </authorList>
    </citation>
    <scope>NUCLEOTIDE SEQUENCE [LARGE SCALE GENOMIC DNA]</scope>
    <source>
        <strain evidence="5 6">WILCCON 0076</strain>
    </source>
</reference>
<evidence type="ECO:0000256" key="2">
    <source>
        <dbReference type="ARBA" id="ARBA00022806"/>
    </source>
</evidence>
<feature type="domain" description="Putative exodeoxyribonuclease 8 PDDEXK-like" evidence="4">
    <location>
        <begin position="22"/>
        <end position="261"/>
    </location>
</feature>
<protein>
    <submittedName>
        <fullName evidence="5">PD-(D/E)XK nuclease-like domain-containing protein</fullName>
    </submittedName>
</protein>
<keyword evidence="2" id="KW-0378">Hydrolase</keyword>
<organism evidence="5 6">
    <name type="scientific">Ligilactobacillus ubinensis</name>
    <dbReference type="NCBI Taxonomy" id="2876789"/>
    <lineage>
        <taxon>Bacteria</taxon>
        <taxon>Bacillati</taxon>
        <taxon>Bacillota</taxon>
        <taxon>Bacilli</taxon>
        <taxon>Lactobacillales</taxon>
        <taxon>Lactobacillaceae</taxon>
        <taxon>Ligilactobacillus</taxon>
    </lineage>
</organism>
<dbReference type="PIRSF" id="PIRSF031475">
    <property type="entry name" value="UCP031475"/>
    <property type="match status" value="1"/>
</dbReference>
<dbReference type="EMBL" id="JAIULA010000010">
    <property type="protein sequence ID" value="MCP0886956.1"/>
    <property type="molecule type" value="Genomic_DNA"/>
</dbReference>
<dbReference type="Gene3D" id="3.90.320.10">
    <property type="match status" value="1"/>
</dbReference>
<dbReference type="RefSeq" id="WP_253360436.1">
    <property type="nucleotide sequence ID" value="NZ_JAIULA010000010.1"/>
</dbReference>
<evidence type="ECO:0000313" key="5">
    <source>
        <dbReference type="EMBL" id="MCP0886956.1"/>
    </source>
</evidence>
<proteinExistence type="predicted"/>
<gene>
    <name evidence="5" type="ORF">LB941_06365</name>
</gene>